<dbReference type="PROSITE" id="PS51885">
    <property type="entry name" value="NEPRILYSIN"/>
    <property type="match status" value="1"/>
</dbReference>
<dbReference type="Pfam" id="PF05649">
    <property type="entry name" value="Peptidase_M13_N"/>
    <property type="match status" value="1"/>
</dbReference>
<evidence type="ECO:0000313" key="4">
    <source>
        <dbReference type="Proteomes" id="UP001328107"/>
    </source>
</evidence>
<organism evidence="3 4">
    <name type="scientific">Pristionchus mayeri</name>
    <dbReference type="NCBI Taxonomy" id="1317129"/>
    <lineage>
        <taxon>Eukaryota</taxon>
        <taxon>Metazoa</taxon>
        <taxon>Ecdysozoa</taxon>
        <taxon>Nematoda</taxon>
        <taxon>Chromadorea</taxon>
        <taxon>Rhabditida</taxon>
        <taxon>Rhabditina</taxon>
        <taxon>Diplogasteromorpha</taxon>
        <taxon>Diplogasteroidea</taxon>
        <taxon>Neodiplogasteridae</taxon>
        <taxon>Pristionchus</taxon>
    </lineage>
</organism>
<dbReference type="Gene3D" id="3.40.390.10">
    <property type="entry name" value="Collagenase (Catalytic Domain)"/>
    <property type="match status" value="1"/>
</dbReference>
<dbReference type="InterPro" id="IPR000718">
    <property type="entry name" value="Peptidase_M13"/>
</dbReference>
<sequence length="182" mass="20383">QSAATELLRGLNRGVDPCSDFYSYSCKNFLDDDSNPTSPGGESQMKINLQIADFLDNLNVKKANSYEKIAKNAYQLCTDSMTEVPSAEMLKGRLDEVQADLLEFVQFPLFGFESKDNSTEGLFTKIGRTERQFLTSILLGSGASVDYKQIIKTAVYVDQAGLSYPRDYYAIPKFINEMQDYA</sequence>
<protein>
    <recommendedName>
        <fullName evidence="2">Peptidase M13 N-terminal domain-containing protein</fullName>
    </recommendedName>
</protein>
<dbReference type="InterPro" id="IPR042089">
    <property type="entry name" value="Peptidase_M13_dom_2"/>
</dbReference>
<dbReference type="GO" id="GO:0006508">
    <property type="term" value="P:proteolysis"/>
    <property type="evidence" value="ECO:0007669"/>
    <property type="project" value="InterPro"/>
</dbReference>
<proteinExistence type="inferred from homology"/>
<dbReference type="AlphaFoldDB" id="A0AAN4Z4V1"/>
<feature type="non-terminal residue" evidence="3">
    <location>
        <position position="1"/>
    </location>
</feature>
<dbReference type="GO" id="GO:0004222">
    <property type="term" value="F:metalloendopeptidase activity"/>
    <property type="evidence" value="ECO:0007669"/>
    <property type="project" value="InterPro"/>
</dbReference>
<evidence type="ECO:0000259" key="2">
    <source>
        <dbReference type="Pfam" id="PF05649"/>
    </source>
</evidence>
<evidence type="ECO:0000256" key="1">
    <source>
        <dbReference type="ARBA" id="ARBA00007357"/>
    </source>
</evidence>
<dbReference type="EMBL" id="BTRK01000001">
    <property type="protein sequence ID" value="GMR32606.1"/>
    <property type="molecule type" value="Genomic_DNA"/>
</dbReference>
<gene>
    <name evidence="3" type="ORF">PMAYCL1PPCAC_02801</name>
</gene>
<dbReference type="SUPFAM" id="SSF55486">
    <property type="entry name" value="Metalloproteases ('zincins'), catalytic domain"/>
    <property type="match status" value="1"/>
</dbReference>
<accession>A0AAN4Z4V1</accession>
<feature type="non-terminal residue" evidence="3">
    <location>
        <position position="182"/>
    </location>
</feature>
<dbReference type="InterPro" id="IPR008753">
    <property type="entry name" value="Peptidase_M13_N"/>
</dbReference>
<keyword evidence="4" id="KW-1185">Reference proteome</keyword>
<dbReference type="InterPro" id="IPR024079">
    <property type="entry name" value="MetalloPept_cat_dom_sf"/>
</dbReference>
<dbReference type="Proteomes" id="UP001328107">
    <property type="component" value="Unassembled WGS sequence"/>
</dbReference>
<name>A0AAN4Z4V1_9BILA</name>
<comment type="caution">
    <text evidence="3">The sequence shown here is derived from an EMBL/GenBank/DDBJ whole genome shotgun (WGS) entry which is preliminary data.</text>
</comment>
<comment type="similarity">
    <text evidence="1">Belongs to the peptidase M13 family.</text>
</comment>
<reference evidence="4" key="1">
    <citation type="submission" date="2022-10" db="EMBL/GenBank/DDBJ databases">
        <title>Genome assembly of Pristionchus species.</title>
        <authorList>
            <person name="Yoshida K."/>
            <person name="Sommer R.J."/>
        </authorList>
    </citation>
    <scope>NUCLEOTIDE SEQUENCE [LARGE SCALE GENOMIC DNA]</scope>
    <source>
        <strain evidence="4">RS5460</strain>
    </source>
</reference>
<evidence type="ECO:0000313" key="3">
    <source>
        <dbReference type="EMBL" id="GMR32606.1"/>
    </source>
</evidence>
<dbReference type="Gene3D" id="1.10.1380.10">
    <property type="entry name" value="Neutral endopeptidase , domain2"/>
    <property type="match status" value="1"/>
</dbReference>
<feature type="domain" description="Peptidase M13 N-terminal" evidence="2">
    <location>
        <begin position="17"/>
        <end position="170"/>
    </location>
</feature>